<dbReference type="EMBL" id="AVOT02024450">
    <property type="protein sequence ID" value="MBW0515122.1"/>
    <property type="molecule type" value="Genomic_DNA"/>
</dbReference>
<organism evidence="1 2">
    <name type="scientific">Austropuccinia psidii MF-1</name>
    <dbReference type="NCBI Taxonomy" id="1389203"/>
    <lineage>
        <taxon>Eukaryota</taxon>
        <taxon>Fungi</taxon>
        <taxon>Dikarya</taxon>
        <taxon>Basidiomycota</taxon>
        <taxon>Pucciniomycotina</taxon>
        <taxon>Pucciniomycetes</taxon>
        <taxon>Pucciniales</taxon>
        <taxon>Sphaerophragmiaceae</taxon>
        <taxon>Austropuccinia</taxon>
    </lineage>
</organism>
<keyword evidence="2" id="KW-1185">Reference proteome</keyword>
<protein>
    <submittedName>
        <fullName evidence="1">Uncharacterized protein</fullName>
    </submittedName>
</protein>
<name>A0A9Q3E7N9_9BASI</name>
<dbReference type="AlphaFoldDB" id="A0A9Q3E7N9"/>
<reference evidence="1" key="1">
    <citation type="submission" date="2021-03" db="EMBL/GenBank/DDBJ databases">
        <title>Draft genome sequence of rust myrtle Austropuccinia psidii MF-1, a brazilian biotype.</title>
        <authorList>
            <person name="Quecine M.C."/>
            <person name="Pachon D.M.R."/>
            <person name="Bonatelli M.L."/>
            <person name="Correr F.H."/>
            <person name="Franceschini L.M."/>
            <person name="Leite T.F."/>
            <person name="Margarido G.R.A."/>
            <person name="Almeida C.A."/>
            <person name="Ferrarezi J.A."/>
            <person name="Labate C.A."/>
        </authorList>
    </citation>
    <scope>NUCLEOTIDE SEQUENCE</scope>
    <source>
        <strain evidence="1">MF-1</strain>
    </source>
</reference>
<accession>A0A9Q3E7N9</accession>
<evidence type="ECO:0000313" key="2">
    <source>
        <dbReference type="Proteomes" id="UP000765509"/>
    </source>
</evidence>
<dbReference type="Proteomes" id="UP000765509">
    <property type="component" value="Unassembled WGS sequence"/>
</dbReference>
<proteinExistence type="predicted"/>
<comment type="caution">
    <text evidence="1">The sequence shown here is derived from an EMBL/GenBank/DDBJ whole genome shotgun (WGS) entry which is preliminary data.</text>
</comment>
<evidence type="ECO:0000313" key="1">
    <source>
        <dbReference type="EMBL" id="MBW0515122.1"/>
    </source>
</evidence>
<gene>
    <name evidence="1" type="ORF">O181_054837</name>
</gene>
<sequence length="123" mass="14536">MSQFAVKTQEKIDELHRSNVRFQELKTLQEETIKAIQEICVKLSKASEENSKRLNKVSEKHYHCNRDGECLDQEINKMFSFCQNMNPQPQVHSLDDPYQEDIKAYVFFNMSQNPHLNTNMEIL</sequence>